<dbReference type="AlphaFoldDB" id="A0AA38X6A6"/>
<accession>A0AA38X6A6</accession>
<dbReference type="Proteomes" id="UP001172673">
    <property type="component" value="Unassembled WGS sequence"/>
</dbReference>
<feature type="region of interest" description="Disordered" evidence="7">
    <location>
        <begin position="62"/>
        <end position="114"/>
    </location>
</feature>
<organism evidence="9 10">
    <name type="scientific">Cladophialophora chaetospira</name>
    <dbReference type="NCBI Taxonomy" id="386627"/>
    <lineage>
        <taxon>Eukaryota</taxon>
        <taxon>Fungi</taxon>
        <taxon>Dikarya</taxon>
        <taxon>Ascomycota</taxon>
        <taxon>Pezizomycotina</taxon>
        <taxon>Eurotiomycetes</taxon>
        <taxon>Chaetothyriomycetidae</taxon>
        <taxon>Chaetothyriales</taxon>
        <taxon>Herpotrichiellaceae</taxon>
        <taxon>Cladophialophora</taxon>
    </lineage>
</organism>
<gene>
    <name evidence="9" type="ORF">H2200_007720</name>
</gene>
<evidence type="ECO:0000256" key="2">
    <source>
        <dbReference type="ARBA" id="ARBA00022723"/>
    </source>
</evidence>
<keyword evidence="6" id="KW-0539">Nucleus</keyword>
<dbReference type="EMBL" id="JAPDRK010000011">
    <property type="protein sequence ID" value="KAJ9607642.1"/>
    <property type="molecule type" value="Genomic_DNA"/>
</dbReference>
<dbReference type="GO" id="GO:0005634">
    <property type="term" value="C:nucleus"/>
    <property type="evidence" value="ECO:0007669"/>
    <property type="project" value="UniProtKB-SubCell"/>
</dbReference>
<dbReference type="Pfam" id="PF04082">
    <property type="entry name" value="Fungal_trans"/>
    <property type="match status" value="1"/>
</dbReference>
<evidence type="ECO:0000313" key="9">
    <source>
        <dbReference type="EMBL" id="KAJ9607642.1"/>
    </source>
</evidence>
<evidence type="ECO:0000256" key="1">
    <source>
        <dbReference type="ARBA" id="ARBA00004123"/>
    </source>
</evidence>
<feature type="compositionally biased region" description="Polar residues" evidence="7">
    <location>
        <begin position="222"/>
        <end position="237"/>
    </location>
</feature>
<dbReference type="PANTHER" id="PTHR46910">
    <property type="entry name" value="TRANSCRIPTION FACTOR PDR1"/>
    <property type="match status" value="1"/>
</dbReference>
<protein>
    <recommendedName>
        <fullName evidence="8">Xylanolytic transcriptional activator regulatory domain-containing protein</fullName>
    </recommendedName>
</protein>
<evidence type="ECO:0000256" key="5">
    <source>
        <dbReference type="ARBA" id="ARBA00023163"/>
    </source>
</evidence>
<keyword evidence="5" id="KW-0804">Transcription</keyword>
<dbReference type="PANTHER" id="PTHR46910:SF37">
    <property type="entry name" value="ZN(II)2CYS6 TRANSCRIPTION FACTOR (EUROFUNG)"/>
    <property type="match status" value="1"/>
</dbReference>
<sequence length="832" mass="93860">MAASRDLFVIAPTQPRKRVMVACDYCRKKRVRAHIILIQYSIPLQDPCNNCQLYGAKCTKSSGRSWRGRHVSSRVDRGGKPGAVSSRDKASSDHPVPSSSDNKETSRAKQVTQEPVCIPPSSRLSNKVSHEVWCCLIVFTTQNEALSGDCLPLVDDGTRLQEISWTGSTLPNNPIAFFSQSDPWDLSLSYHDRAFTETLFETEPLMTISAIGTQEPRVEGDASSSRWTFTESPNTQHDPGEDKKSRKEDTVRKYHVWLPKLELPQPSTQSQIVPGLFVESATSKSGYLGRHSIGGTLASCIRDAHERNSDLQKPAFNFLSKAAYYVDKAQDHGLQGGFEYDLPLKSFAARSIEAYFRHVHVVYPILDEETFLACWEQLYDQQSSNRDVWMSIWLCLVVAIGAVCDNPDSQIARQAEQISKSLHEQVWTLTHRALHNSSIEAVQAILLHIIFLLHRGKMSVAWTLCGMAIRISQVHGLHRKFPSDLERPQKEVQLRSQIWWTAFSLDASCSMAEGRPPAAWEEDCDVEILPLYSVSTTNNEEDSDDVLSALYIRRIRMAQMENRFCRVLSRRETMIDKLGAIAEIDKTLIEWRDGLPNDYRPEQEILVRQDTYQIVALLHLKYFSLMRAIHWVSIDCSLGSGDESTAGQYLHPRLRASEAICLGAARAFINVLNKYVPTFKAQTHFSQEHVQELLQAHLILELGTDKIFIASKTIPGKNVFFPSPYHLHTDQYMATLAILYRNILKNPGRTSAKSDLEHFRAAKEYLERDLFHENYEPKLGATMKAVFEQMMGAAETAIETTRAISRPAGPLPHLKNLGLWKFGSVAVEKGAG</sequence>
<dbReference type="GO" id="GO:0000981">
    <property type="term" value="F:DNA-binding transcription factor activity, RNA polymerase II-specific"/>
    <property type="evidence" value="ECO:0007669"/>
    <property type="project" value="InterPro"/>
</dbReference>
<dbReference type="Gene3D" id="4.10.240.10">
    <property type="entry name" value="Zn(2)-C6 fungal-type DNA-binding domain"/>
    <property type="match status" value="1"/>
</dbReference>
<feature type="domain" description="Xylanolytic transcriptional activator regulatory" evidence="8">
    <location>
        <begin position="461"/>
        <end position="536"/>
    </location>
</feature>
<dbReference type="InterPro" id="IPR007219">
    <property type="entry name" value="XnlR_reg_dom"/>
</dbReference>
<evidence type="ECO:0000256" key="7">
    <source>
        <dbReference type="SAM" id="MobiDB-lite"/>
    </source>
</evidence>
<dbReference type="InterPro" id="IPR001138">
    <property type="entry name" value="Zn2Cys6_DnaBD"/>
</dbReference>
<dbReference type="GO" id="GO:0008270">
    <property type="term" value="F:zinc ion binding"/>
    <property type="evidence" value="ECO:0007669"/>
    <property type="project" value="InterPro"/>
</dbReference>
<proteinExistence type="predicted"/>
<name>A0AA38X6A6_9EURO</name>
<dbReference type="GO" id="GO:0003677">
    <property type="term" value="F:DNA binding"/>
    <property type="evidence" value="ECO:0007669"/>
    <property type="project" value="UniProtKB-KW"/>
</dbReference>
<keyword evidence="3" id="KW-0805">Transcription regulation</keyword>
<evidence type="ECO:0000313" key="10">
    <source>
        <dbReference type="Proteomes" id="UP001172673"/>
    </source>
</evidence>
<dbReference type="CDD" id="cd00067">
    <property type="entry name" value="GAL4"/>
    <property type="match status" value="1"/>
</dbReference>
<feature type="region of interest" description="Disordered" evidence="7">
    <location>
        <begin position="213"/>
        <end position="249"/>
    </location>
</feature>
<evidence type="ECO:0000256" key="6">
    <source>
        <dbReference type="ARBA" id="ARBA00023242"/>
    </source>
</evidence>
<evidence type="ECO:0000259" key="8">
    <source>
        <dbReference type="SMART" id="SM00906"/>
    </source>
</evidence>
<dbReference type="GO" id="GO:0006351">
    <property type="term" value="P:DNA-templated transcription"/>
    <property type="evidence" value="ECO:0007669"/>
    <property type="project" value="InterPro"/>
</dbReference>
<comment type="caution">
    <text evidence="9">The sequence shown here is derived from an EMBL/GenBank/DDBJ whole genome shotgun (WGS) entry which is preliminary data.</text>
</comment>
<reference evidence="9" key="1">
    <citation type="submission" date="2022-10" db="EMBL/GenBank/DDBJ databases">
        <title>Culturing micro-colonial fungi from biological soil crusts in the Mojave desert and describing Neophaeococcomyces mojavensis, and introducing the new genera and species Taxawa tesnikishii.</title>
        <authorList>
            <person name="Kurbessoian T."/>
            <person name="Stajich J.E."/>
        </authorList>
    </citation>
    <scope>NUCLEOTIDE SEQUENCE</scope>
    <source>
        <strain evidence="9">TK_41</strain>
    </source>
</reference>
<dbReference type="SMART" id="SM00906">
    <property type="entry name" value="Fungal_trans"/>
    <property type="match status" value="1"/>
</dbReference>
<keyword evidence="10" id="KW-1185">Reference proteome</keyword>
<keyword evidence="4" id="KW-0238">DNA-binding</keyword>
<dbReference type="InterPro" id="IPR036864">
    <property type="entry name" value="Zn2-C6_fun-type_DNA-bd_sf"/>
</dbReference>
<keyword evidence="2" id="KW-0479">Metal-binding</keyword>
<evidence type="ECO:0000256" key="3">
    <source>
        <dbReference type="ARBA" id="ARBA00023015"/>
    </source>
</evidence>
<evidence type="ECO:0000256" key="4">
    <source>
        <dbReference type="ARBA" id="ARBA00023125"/>
    </source>
</evidence>
<feature type="compositionally biased region" description="Basic and acidic residues" evidence="7">
    <location>
        <begin position="238"/>
        <end position="249"/>
    </location>
</feature>
<dbReference type="SUPFAM" id="SSF57701">
    <property type="entry name" value="Zn2/Cys6 DNA-binding domain"/>
    <property type="match status" value="1"/>
</dbReference>
<dbReference type="CDD" id="cd12148">
    <property type="entry name" value="fungal_TF_MHR"/>
    <property type="match status" value="1"/>
</dbReference>
<dbReference type="InterPro" id="IPR050987">
    <property type="entry name" value="AtrR-like"/>
</dbReference>
<comment type="subcellular location">
    <subcellularLocation>
        <location evidence="1">Nucleus</location>
    </subcellularLocation>
</comment>